<evidence type="ECO:0000313" key="3">
    <source>
        <dbReference type="Proteomes" id="UP000606776"/>
    </source>
</evidence>
<dbReference type="InterPro" id="IPR001623">
    <property type="entry name" value="DnaJ_domain"/>
</dbReference>
<dbReference type="Gene3D" id="1.10.287.110">
    <property type="entry name" value="DnaJ domain"/>
    <property type="match status" value="1"/>
</dbReference>
<accession>A0ABR9VI46</accession>
<dbReference type="Pfam" id="PF00226">
    <property type="entry name" value="DnaJ"/>
    <property type="match status" value="1"/>
</dbReference>
<dbReference type="CDD" id="cd06257">
    <property type="entry name" value="DnaJ"/>
    <property type="match status" value="1"/>
</dbReference>
<protein>
    <submittedName>
        <fullName evidence="2">J domain-containing protein</fullName>
    </submittedName>
</protein>
<gene>
    <name evidence="2" type="ORF">IQ227_15325</name>
</gene>
<evidence type="ECO:0000313" key="2">
    <source>
        <dbReference type="EMBL" id="MBE9237362.1"/>
    </source>
</evidence>
<dbReference type="PROSITE" id="PS50076">
    <property type="entry name" value="DNAJ_2"/>
    <property type="match status" value="1"/>
</dbReference>
<feature type="domain" description="J" evidence="1">
    <location>
        <begin position="127"/>
        <end position="182"/>
    </location>
</feature>
<dbReference type="RefSeq" id="WP_096572434.1">
    <property type="nucleotide sequence ID" value="NZ_JADEWB010000091.1"/>
</dbReference>
<dbReference type="SUPFAM" id="SSF46565">
    <property type="entry name" value="Chaperone J-domain"/>
    <property type="match status" value="1"/>
</dbReference>
<dbReference type="InterPro" id="IPR036869">
    <property type="entry name" value="J_dom_sf"/>
</dbReference>
<organism evidence="2 3">
    <name type="scientific">Sphaerospermopsis aphanizomenoides LEGE 00250</name>
    <dbReference type="NCBI Taxonomy" id="2777972"/>
    <lineage>
        <taxon>Bacteria</taxon>
        <taxon>Bacillati</taxon>
        <taxon>Cyanobacteriota</taxon>
        <taxon>Cyanophyceae</taxon>
        <taxon>Nostocales</taxon>
        <taxon>Aphanizomenonaceae</taxon>
        <taxon>Sphaerospermopsis</taxon>
        <taxon>Sphaerospermopsis aphanizomenoides</taxon>
    </lineage>
</organism>
<proteinExistence type="predicted"/>
<evidence type="ECO:0000259" key="1">
    <source>
        <dbReference type="PROSITE" id="PS50076"/>
    </source>
</evidence>
<name>A0ABR9VI46_9CYAN</name>
<reference evidence="2 3" key="1">
    <citation type="submission" date="2020-10" db="EMBL/GenBank/DDBJ databases">
        <authorList>
            <person name="Castelo-Branco R."/>
            <person name="Eusebio N."/>
            <person name="Adriana R."/>
            <person name="Vieira A."/>
            <person name="Brugerolle De Fraissinette N."/>
            <person name="Rezende De Castro R."/>
            <person name="Schneider M.P."/>
            <person name="Vasconcelos V."/>
            <person name="Leao P.N."/>
        </authorList>
    </citation>
    <scope>NUCLEOTIDE SEQUENCE [LARGE SCALE GENOMIC DNA]</scope>
    <source>
        <strain evidence="2 3">LEGE 00250</strain>
    </source>
</reference>
<comment type="caution">
    <text evidence="2">The sequence shown here is derived from an EMBL/GenBank/DDBJ whole genome shotgun (WGS) entry which is preliminary data.</text>
</comment>
<keyword evidence="3" id="KW-1185">Reference proteome</keyword>
<sequence>MTTLILNQQVQDEIIRLSRFSQVDTTILEKFACFIIENSLPQSKKIVFFNIHNLKQAVYKRFNVNHTKELRNSGAFKMATDGMEKLDFRRKATWEMLYRKFVGILPGEENQEGYGCINGINIFNYFKPWQVFGLDPKTATKEEIKAAYYRLSKIYHPDNPETGDRAIFERIEIMYKSITARI</sequence>
<dbReference type="EMBL" id="JADEWB010000091">
    <property type="protein sequence ID" value="MBE9237362.1"/>
    <property type="molecule type" value="Genomic_DNA"/>
</dbReference>
<dbReference type="Proteomes" id="UP000606776">
    <property type="component" value="Unassembled WGS sequence"/>
</dbReference>